<feature type="compositionally biased region" description="Acidic residues" evidence="4">
    <location>
        <begin position="211"/>
        <end position="224"/>
    </location>
</feature>
<feature type="compositionally biased region" description="Acidic residues" evidence="4">
    <location>
        <begin position="165"/>
        <end position="178"/>
    </location>
</feature>
<keyword evidence="2" id="KW-0143">Chaperone</keyword>
<feature type="region of interest" description="Disordered" evidence="4">
    <location>
        <begin position="501"/>
        <end position="568"/>
    </location>
</feature>
<keyword evidence="3" id="KW-0539">Nucleus</keyword>
<feature type="compositionally biased region" description="Basic residues" evidence="4">
    <location>
        <begin position="318"/>
        <end position="328"/>
    </location>
</feature>
<feature type="compositionally biased region" description="Basic and acidic residues" evidence="4">
    <location>
        <begin position="541"/>
        <end position="556"/>
    </location>
</feature>
<evidence type="ECO:0000256" key="1">
    <source>
        <dbReference type="ARBA" id="ARBA00004123"/>
    </source>
</evidence>
<feature type="domain" description="Histone chaperone" evidence="5">
    <location>
        <begin position="486"/>
        <end position="524"/>
    </location>
</feature>
<evidence type="ECO:0000256" key="2">
    <source>
        <dbReference type="ARBA" id="ARBA00023186"/>
    </source>
</evidence>
<feature type="compositionally biased region" description="Basic and acidic residues" evidence="4">
    <location>
        <begin position="257"/>
        <end position="288"/>
    </location>
</feature>
<evidence type="ECO:0000256" key="3">
    <source>
        <dbReference type="ARBA" id="ARBA00023242"/>
    </source>
</evidence>
<accession>A0AAD7SHV3</accession>
<comment type="caution">
    <text evidence="6">The sequence shown here is derived from an EMBL/GenBank/DDBJ whole genome shotgun (WGS) entry which is preliminary data.</text>
</comment>
<feature type="region of interest" description="Disordered" evidence="4">
    <location>
        <begin position="1"/>
        <end position="429"/>
    </location>
</feature>
<name>A0AAD7SHV3_9TELE</name>
<sequence>MKHTVEDELLEMQNSDSSDNEPLIRKTVSRSPNNNKRKRDEEDEVEEEKERMGKEEVARRKKSRLATDSPVSPDSGIERVEKEGDLKEGKNGEEDGSERGGDLDSSGESLEEEKKMSQKTAMKRKDDWETSGDSEEEERKMSQKMPSKQKKKGEGLSWRKKEVTSESEEKEVTSESEEKEVTSESEGKSEEELGTLNRPKGRIHKKRDPGLDFEEGEGSEEEMEEKQVGALRRRQKKKTVESDYEEEDGPKKTTRKSRTEEMEGNSESKDQGSKRKRETLEKVSAEKKKALKNKQVRSTSESDGESGGENNRETPGKRGSKRSYKVAKAKCGSAGEGEKRQMGENGDGRKATDLSEDDKGKEERMEEAEEKKKSASGSDSDSSSLPSLEEESESESKPEQGKKMMKRKKMEERERASEGRREEEHKSVSRLKHYIALCGVRRNYKKLLEGCRSVKAKVSVLKKELEDLGVTGQPSIEKCKKARLKREEAQELAELDVSNIITTQGRPKRRGLSVWPPPKTVSPPPSSYKHALTSDSDSDEDDHRDKGHATRPDWRKLRGIISDDGDSN</sequence>
<gene>
    <name evidence="6" type="ORF">AAFF_G00366780</name>
</gene>
<dbReference type="InterPro" id="IPR037647">
    <property type="entry name" value="HIRIP3"/>
</dbReference>
<feature type="compositionally biased region" description="Basic and acidic residues" evidence="4">
    <location>
        <begin position="152"/>
        <end position="164"/>
    </location>
</feature>
<dbReference type="SMART" id="SM01082">
    <property type="entry name" value="CHZ"/>
    <property type="match status" value="1"/>
</dbReference>
<feature type="compositionally biased region" description="Basic and acidic residues" evidence="4">
    <location>
        <begin position="48"/>
        <end position="58"/>
    </location>
</feature>
<evidence type="ECO:0000313" key="7">
    <source>
        <dbReference type="Proteomes" id="UP001221898"/>
    </source>
</evidence>
<dbReference type="Proteomes" id="UP001221898">
    <property type="component" value="Unassembled WGS sequence"/>
</dbReference>
<comment type="subcellular location">
    <subcellularLocation>
        <location evidence="1">Nucleus</location>
    </subcellularLocation>
</comment>
<dbReference type="PANTHER" id="PTHR15410:SF2">
    <property type="entry name" value="HIRA-INTERACTING PROTEIN 3"/>
    <property type="match status" value="1"/>
</dbReference>
<feature type="compositionally biased region" description="Basic and acidic residues" evidence="4">
    <location>
        <begin position="409"/>
        <end position="427"/>
    </location>
</feature>
<feature type="compositionally biased region" description="Basic and acidic residues" evidence="4">
    <location>
        <begin position="76"/>
        <end position="102"/>
    </location>
</feature>
<feature type="compositionally biased region" description="Low complexity" evidence="4">
    <location>
        <begin position="375"/>
        <end position="387"/>
    </location>
</feature>
<evidence type="ECO:0000313" key="6">
    <source>
        <dbReference type="EMBL" id="KAJ8402595.1"/>
    </source>
</evidence>
<dbReference type="EMBL" id="JAINUG010000063">
    <property type="protein sequence ID" value="KAJ8402595.1"/>
    <property type="molecule type" value="Genomic_DNA"/>
</dbReference>
<evidence type="ECO:0000259" key="5">
    <source>
        <dbReference type="SMART" id="SM01082"/>
    </source>
</evidence>
<dbReference type="AlphaFoldDB" id="A0AAD7SHV3"/>
<reference evidence="6" key="1">
    <citation type="journal article" date="2023" name="Science">
        <title>Genome structures resolve the early diversification of teleost fishes.</title>
        <authorList>
            <person name="Parey E."/>
            <person name="Louis A."/>
            <person name="Montfort J."/>
            <person name="Bouchez O."/>
            <person name="Roques C."/>
            <person name="Iampietro C."/>
            <person name="Lluch J."/>
            <person name="Castinel A."/>
            <person name="Donnadieu C."/>
            <person name="Desvignes T."/>
            <person name="Floi Bucao C."/>
            <person name="Jouanno E."/>
            <person name="Wen M."/>
            <person name="Mejri S."/>
            <person name="Dirks R."/>
            <person name="Jansen H."/>
            <person name="Henkel C."/>
            <person name="Chen W.J."/>
            <person name="Zahm M."/>
            <person name="Cabau C."/>
            <person name="Klopp C."/>
            <person name="Thompson A.W."/>
            <person name="Robinson-Rechavi M."/>
            <person name="Braasch I."/>
            <person name="Lecointre G."/>
            <person name="Bobe J."/>
            <person name="Postlethwait J.H."/>
            <person name="Berthelot C."/>
            <person name="Roest Crollius H."/>
            <person name="Guiguen Y."/>
        </authorList>
    </citation>
    <scope>NUCLEOTIDE SEQUENCE</scope>
    <source>
        <strain evidence="6">NC1722</strain>
    </source>
</reference>
<protein>
    <recommendedName>
        <fullName evidence="5">Histone chaperone domain-containing protein</fullName>
    </recommendedName>
</protein>
<dbReference type="PANTHER" id="PTHR15410">
    <property type="entry name" value="HIRA-INTERACTING PROTEIN 3"/>
    <property type="match status" value="1"/>
</dbReference>
<organism evidence="6 7">
    <name type="scientific">Aldrovandia affinis</name>
    <dbReference type="NCBI Taxonomy" id="143900"/>
    <lineage>
        <taxon>Eukaryota</taxon>
        <taxon>Metazoa</taxon>
        <taxon>Chordata</taxon>
        <taxon>Craniata</taxon>
        <taxon>Vertebrata</taxon>
        <taxon>Euteleostomi</taxon>
        <taxon>Actinopterygii</taxon>
        <taxon>Neopterygii</taxon>
        <taxon>Teleostei</taxon>
        <taxon>Notacanthiformes</taxon>
        <taxon>Halosauridae</taxon>
        <taxon>Aldrovandia</taxon>
    </lineage>
</organism>
<proteinExistence type="predicted"/>
<keyword evidence="7" id="KW-1185">Reference proteome</keyword>
<dbReference type="InterPro" id="IPR019098">
    <property type="entry name" value="Histone_chaperone_domain_CHZ"/>
</dbReference>
<feature type="compositionally biased region" description="Pro residues" evidence="4">
    <location>
        <begin position="515"/>
        <end position="526"/>
    </location>
</feature>
<dbReference type="GO" id="GO:0005634">
    <property type="term" value="C:nucleus"/>
    <property type="evidence" value="ECO:0007669"/>
    <property type="project" value="UniProtKB-SubCell"/>
</dbReference>
<feature type="compositionally biased region" description="Basic and acidic residues" evidence="4">
    <location>
        <begin position="336"/>
        <end position="373"/>
    </location>
</feature>
<feature type="compositionally biased region" description="Basic and acidic residues" evidence="4">
    <location>
        <begin position="179"/>
        <end position="191"/>
    </location>
</feature>
<evidence type="ECO:0000256" key="4">
    <source>
        <dbReference type="SAM" id="MobiDB-lite"/>
    </source>
</evidence>